<name>A0A0C9VNK2_SPHS4</name>
<protein>
    <recommendedName>
        <fullName evidence="4">Beta-lactamase-related domain-containing protein</fullName>
    </recommendedName>
</protein>
<dbReference type="Proteomes" id="UP000054279">
    <property type="component" value="Unassembled WGS sequence"/>
</dbReference>
<dbReference type="OrthoDB" id="5946976at2759"/>
<keyword evidence="3" id="KW-1185">Reference proteome</keyword>
<accession>A0A0C9VNK2</accession>
<dbReference type="HOGENOM" id="CLU_090417_0_0_1"/>
<feature type="signal peptide" evidence="1">
    <location>
        <begin position="1"/>
        <end position="19"/>
    </location>
</feature>
<organism evidence="2 3">
    <name type="scientific">Sphaerobolus stellatus (strain SS14)</name>
    <dbReference type="NCBI Taxonomy" id="990650"/>
    <lineage>
        <taxon>Eukaryota</taxon>
        <taxon>Fungi</taxon>
        <taxon>Dikarya</taxon>
        <taxon>Basidiomycota</taxon>
        <taxon>Agaricomycotina</taxon>
        <taxon>Agaricomycetes</taxon>
        <taxon>Phallomycetidae</taxon>
        <taxon>Geastrales</taxon>
        <taxon>Sphaerobolaceae</taxon>
        <taxon>Sphaerobolus</taxon>
    </lineage>
</organism>
<sequence>MLWILGVIPCFLGNNLIAAHQVNFQTPQQTRALSLKPVLDYEFEDWLNTTGYKWGMKVVAIVVTRRTKNENCEWSDVWDTKLKGYGIADRWEISLTKRSNSKPFAALGIGLLVEDEKYPIKWNTKIKDILPDGEW</sequence>
<reference evidence="2 3" key="1">
    <citation type="submission" date="2014-06" db="EMBL/GenBank/DDBJ databases">
        <title>Evolutionary Origins and Diversification of the Mycorrhizal Mutualists.</title>
        <authorList>
            <consortium name="DOE Joint Genome Institute"/>
            <consortium name="Mycorrhizal Genomics Consortium"/>
            <person name="Kohler A."/>
            <person name="Kuo A."/>
            <person name="Nagy L.G."/>
            <person name="Floudas D."/>
            <person name="Copeland A."/>
            <person name="Barry K.W."/>
            <person name="Cichocki N."/>
            <person name="Veneault-Fourrey C."/>
            <person name="LaButti K."/>
            <person name="Lindquist E.A."/>
            <person name="Lipzen A."/>
            <person name="Lundell T."/>
            <person name="Morin E."/>
            <person name="Murat C."/>
            <person name="Riley R."/>
            <person name="Ohm R."/>
            <person name="Sun H."/>
            <person name="Tunlid A."/>
            <person name="Henrissat B."/>
            <person name="Grigoriev I.V."/>
            <person name="Hibbett D.S."/>
            <person name="Martin F."/>
        </authorList>
    </citation>
    <scope>NUCLEOTIDE SEQUENCE [LARGE SCALE GENOMIC DNA]</scope>
    <source>
        <strain evidence="2 3">SS14</strain>
    </source>
</reference>
<keyword evidence="1" id="KW-0732">Signal</keyword>
<proteinExistence type="predicted"/>
<gene>
    <name evidence="2" type="ORF">M422DRAFT_257473</name>
</gene>
<evidence type="ECO:0000313" key="3">
    <source>
        <dbReference type="Proteomes" id="UP000054279"/>
    </source>
</evidence>
<evidence type="ECO:0000256" key="1">
    <source>
        <dbReference type="SAM" id="SignalP"/>
    </source>
</evidence>
<evidence type="ECO:0008006" key="4">
    <source>
        <dbReference type="Google" id="ProtNLM"/>
    </source>
</evidence>
<feature type="chain" id="PRO_5002215229" description="Beta-lactamase-related domain-containing protein" evidence="1">
    <location>
        <begin position="20"/>
        <end position="135"/>
    </location>
</feature>
<dbReference type="AlphaFoldDB" id="A0A0C9VNK2"/>
<dbReference type="EMBL" id="KN837150">
    <property type="protein sequence ID" value="KIJ39645.1"/>
    <property type="molecule type" value="Genomic_DNA"/>
</dbReference>
<evidence type="ECO:0000313" key="2">
    <source>
        <dbReference type="EMBL" id="KIJ39645.1"/>
    </source>
</evidence>